<sequence>MATARVIDGIDGVCHRYGPGRLPRADDPAVGAGYAGATAALFSAVTFAGLMLLIDGRPLGPAGSGPLLGGAALVSLPLVVPTAFVATAVAWRFVSTAIPQPGLIGGLLAVHLTYLLAFAGLFGFSLAAILTGIGSAYYGPVHESFRFAGGFTYIGFLYTAWFTVPIGCLGGYIYEHVGAPA</sequence>
<feature type="transmembrane region" description="Helical" evidence="1">
    <location>
        <begin position="32"/>
        <end position="54"/>
    </location>
</feature>
<evidence type="ECO:0000313" key="3">
    <source>
        <dbReference type="Proteomes" id="UP000196084"/>
    </source>
</evidence>
<keyword evidence="3" id="KW-1185">Reference proteome</keyword>
<name>A0A202E8S6_9EURY</name>
<proteinExistence type="predicted"/>
<dbReference type="EMBL" id="MWPH01000002">
    <property type="protein sequence ID" value="OVE84637.1"/>
    <property type="molecule type" value="Genomic_DNA"/>
</dbReference>
<comment type="caution">
    <text evidence="2">The sequence shown here is derived from an EMBL/GenBank/DDBJ whole genome shotgun (WGS) entry which is preliminary data.</text>
</comment>
<dbReference type="Proteomes" id="UP000196084">
    <property type="component" value="Unassembled WGS sequence"/>
</dbReference>
<dbReference type="AlphaFoldDB" id="A0A202E8S6"/>
<feature type="transmembrane region" description="Helical" evidence="1">
    <location>
        <begin position="66"/>
        <end position="94"/>
    </location>
</feature>
<keyword evidence="1" id="KW-0472">Membrane</keyword>
<keyword evidence="1" id="KW-0812">Transmembrane</keyword>
<organism evidence="2 3">
    <name type="scientific">Natronolimnobius baerhuensis</name>
    <dbReference type="NCBI Taxonomy" id="253108"/>
    <lineage>
        <taxon>Archaea</taxon>
        <taxon>Methanobacteriati</taxon>
        <taxon>Methanobacteriota</taxon>
        <taxon>Stenosarchaea group</taxon>
        <taxon>Halobacteria</taxon>
        <taxon>Halobacteriales</taxon>
        <taxon>Natrialbaceae</taxon>
        <taxon>Natronolimnobius</taxon>
    </lineage>
</organism>
<evidence type="ECO:0000256" key="1">
    <source>
        <dbReference type="SAM" id="Phobius"/>
    </source>
</evidence>
<protein>
    <submittedName>
        <fullName evidence="2">Uncharacterized protein</fullName>
    </submittedName>
</protein>
<dbReference type="OrthoDB" id="204732at2157"/>
<gene>
    <name evidence="2" type="ORF">B2G88_09595</name>
</gene>
<keyword evidence="1" id="KW-1133">Transmembrane helix</keyword>
<dbReference type="RefSeq" id="WP_054862321.1">
    <property type="nucleotide sequence ID" value="NZ_MWPH01000002.1"/>
</dbReference>
<feature type="transmembrane region" description="Helical" evidence="1">
    <location>
        <begin position="114"/>
        <end position="138"/>
    </location>
</feature>
<feature type="transmembrane region" description="Helical" evidence="1">
    <location>
        <begin position="150"/>
        <end position="174"/>
    </location>
</feature>
<evidence type="ECO:0000313" key="2">
    <source>
        <dbReference type="EMBL" id="OVE84637.1"/>
    </source>
</evidence>
<reference evidence="2 3" key="1">
    <citation type="submission" date="2017-02" db="EMBL/GenBank/DDBJ databases">
        <title>Natronthermophilus aegyptiacus gen. nov.,sp. nov., an aerobic, extremely halophilic alkalithermophilic archaeon isolated from the athalassohaline Wadi An Natrun, Egypt.</title>
        <authorList>
            <person name="Zhao B."/>
        </authorList>
    </citation>
    <scope>NUCLEOTIDE SEQUENCE [LARGE SCALE GENOMIC DNA]</scope>
    <source>
        <strain evidence="2 3">CGMCC 1.3597</strain>
    </source>
</reference>
<accession>A0A202E8S6</accession>